<evidence type="ECO:0000256" key="1">
    <source>
        <dbReference type="SAM" id="Phobius"/>
    </source>
</evidence>
<evidence type="ECO:0000313" key="3">
    <source>
        <dbReference type="Proteomes" id="UP000001068"/>
    </source>
</evidence>
<dbReference type="eggNOG" id="arCOG11424">
    <property type="taxonomic scope" value="Archaea"/>
</dbReference>
<accession>E8R899</accession>
<dbReference type="STRING" id="765177.Desmu_0406"/>
<dbReference type="EMBL" id="CP002363">
    <property type="protein sequence ID" value="ADV64725.1"/>
    <property type="molecule type" value="Genomic_DNA"/>
</dbReference>
<proteinExistence type="predicted"/>
<keyword evidence="1" id="KW-1133">Transmembrane helix</keyword>
<reference evidence="2 3" key="2">
    <citation type="journal article" date="2011" name="Stand. Genomic Sci.">
        <title>Complete genome sequence of Desulfurococcus mucosus type strain (O7/1).</title>
        <authorList>
            <person name="Wirth R."/>
            <person name="Chertkov O."/>
            <person name="Held B."/>
            <person name="Lapidus A."/>
            <person name="Nolan M."/>
            <person name="Lucas S."/>
            <person name="Hammon N."/>
            <person name="Deshpande S."/>
            <person name="Cheng J.F."/>
            <person name="Tapia R."/>
            <person name="Han C."/>
            <person name="Goodwin L."/>
            <person name="Pitluck S."/>
            <person name="Liolios K."/>
            <person name="Ioanna P."/>
            <person name="Ivanova N."/>
            <person name="Mavromatis K."/>
            <person name="Mikhailova N."/>
            <person name="Pati A."/>
            <person name="Chen A."/>
            <person name="Palaniappan K."/>
            <person name="Land M."/>
            <person name="Hauser L."/>
            <person name="Chang Y.J."/>
            <person name="Jeffries C.D."/>
            <person name="Bilek Y."/>
            <person name="Hader T."/>
            <person name="Rohde M."/>
            <person name="Spring S."/>
            <person name="Sikorski J."/>
            <person name="Goker M."/>
            <person name="Woyke T."/>
            <person name="Bristow J."/>
            <person name="Eisen J.A."/>
            <person name="Markowitz V."/>
            <person name="Hugenholtz P."/>
            <person name="Kyrpides N.C."/>
            <person name="Klenk H.P."/>
        </authorList>
    </citation>
    <scope>NUCLEOTIDE SEQUENCE [LARGE SCALE GENOMIC DNA]</scope>
    <source>
        <strain evidence="3">ATCC 35584 / DSM 2162 / JCM 9187 / O7/1</strain>
    </source>
</reference>
<reference evidence="3" key="1">
    <citation type="submission" date="2010-11" db="EMBL/GenBank/DDBJ databases">
        <title>The complete genome of Desulfurococcus mucosus DSM 2162.</title>
        <authorList>
            <consortium name="US DOE Joint Genome Institute (JGI-PGF)"/>
            <person name="Lucas S."/>
            <person name="Copeland A."/>
            <person name="Lapidus A."/>
            <person name="Bruce D."/>
            <person name="Goodwin L."/>
            <person name="Pitluck S."/>
            <person name="Kyrpides N."/>
            <person name="Mavromatis K."/>
            <person name="Pagani I."/>
            <person name="Ivanova N."/>
            <person name="Ovchinnikova G."/>
            <person name="Chertkov O."/>
            <person name="Held B."/>
            <person name="Brettin T."/>
            <person name="Detter J.C."/>
            <person name="Tapia R."/>
            <person name="Han C."/>
            <person name="Land M."/>
            <person name="Hauser L."/>
            <person name="Markowitz V."/>
            <person name="Cheng J.-F."/>
            <person name="Hugenholtz P."/>
            <person name="Woyke T."/>
            <person name="Wu D."/>
            <person name="Wirth R."/>
            <person name="Bilek Y."/>
            <person name="Hader T."/>
            <person name="Klenk H.-P."/>
            <person name="Eisen J.A."/>
        </authorList>
    </citation>
    <scope>NUCLEOTIDE SEQUENCE [LARGE SCALE GENOMIC DNA]</scope>
    <source>
        <strain evidence="3">ATCC 35584 / DSM 2162 / JCM 9187 / O7/1</strain>
    </source>
</reference>
<dbReference type="KEGG" id="dmu:Desmu_0406"/>
<evidence type="ECO:0000313" key="2">
    <source>
        <dbReference type="EMBL" id="ADV64725.1"/>
    </source>
</evidence>
<keyword evidence="1" id="KW-0472">Membrane</keyword>
<name>E8R899_DESM0</name>
<keyword evidence="3" id="KW-1185">Reference proteome</keyword>
<feature type="transmembrane region" description="Helical" evidence="1">
    <location>
        <begin position="104"/>
        <end position="130"/>
    </location>
</feature>
<sequence length="140" mass="15226" precursor="true">MSRLPKWIHIAAAALIIAAASCIAHAGDAGFDERVASTLAALNTLRGKGVNVDDALVLLDKAVKAAQAGDTAGANGYLSRVEEEVRLLEAGAWSTYIWGSTVKYLTVAVLAVIPVAVYTLLPRLYVYAWYRLRRKWVVRR</sequence>
<gene>
    <name evidence="2" type="ordered locus">Desmu_0406</name>
</gene>
<organism evidence="2 3">
    <name type="scientific">Desulfurococcus mucosus (strain ATCC 35584 / DSM 2162 / JCM 9187 / O7/1)</name>
    <dbReference type="NCBI Taxonomy" id="765177"/>
    <lineage>
        <taxon>Archaea</taxon>
        <taxon>Thermoproteota</taxon>
        <taxon>Thermoprotei</taxon>
        <taxon>Desulfurococcales</taxon>
        <taxon>Desulfurococcaceae</taxon>
        <taxon>Desulfurococcus</taxon>
    </lineage>
</organism>
<dbReference type="AlphaFoldDB" id="E8R899"/>
<protein>
    <submittedName>
        <fullName evidence="2">Uncharacterized protein</fullName>
    </submittedName>
</protein>
<dbReference type="HOGENOM" id="CLU_149756_0_0_2"/>
<dbReference type="Proteomes" id="UP000001068">
    <property type="component" value="Chromosome"/>
</dbReference>
<dbReference type="PROSITE" id="PS51257">
    <property type="entry name" value="PROKAR_LIPOPROTEIN"/>
    <property type="match status" value="1"/>
</dbReference>
<keyword evidence="1" id="KW-0812">Transmembrane</keyword>